<name>A0A3S9WQQ1_9MICO</name>
<dbReference type="SUPFAM" id="SSF47413">
    <property type="entry name" value="lambda repressor-like DNA-binding domains"/>
    <property type="match status" value="1"/>
</dbReference>
<dbReference type="Proteomes" id="UP000274841">
    <property type="component" value="Chromosome"/>
</dbReference>
<evidence type="ECO:0000313" key="2">
    <source>
        <dbReference type="EMBL" id="AZS42357.1"/>
    </source>
</evidence>
<dbReference type="InterPro" id="IPR010982">
    <property type="entry name" value="Lambda_DNA-bd_dom_sf"/>
</dbReference>
<evidence type="ECO:0000259" key="1">
    <source>
        <dbReference type="PROSITE" id="PS50943"/>
    </source>
</evidence>
<dbReference type="PROSITE" id="PS50943">
    <property type="entry name" value="HTH_CROC1"/>
    <property type="match status" value="1"/>
</dbReference>
<proteinExistence type="predicted"/>
<organism evidence="2 3">
    <name type="scientific">Microbacterium oxydans</name>
    <dbReference type="NCBI Taxonomy" id="82380"/>
    <lineage>
        <taxon>Bacteria</taxon>
        <taxon>Bacillati</taxon>
        <taxon>Actinomycetota</taxon>
        <taxon>Actinomycetes</taxon>
        <taxon>Micrococcales</taxon>
        <taxon>Microbacteriaceae</taxon>
        <taxon>Microbacterium</taxon>
    </lineage>
</organism>
<gene>
    <name evidence="2" type="ORF">CVS54_03720</name>
</gene>
<dbReference type="Gene3D" id="1.10.260.40">
    <property type="entry name" value="lambda repressor-like DNA-binding domains"/>
    <property type="match status" value="1"/>
</dbReference>
<protein>
    <recommendedName>
        <fullName evidence="1">HTH cro/C1-type domain-containing protein</fullName>
    </recommendedName>
</protein>
<dbReference type="KEGG" id="moy:CVS54_03720"/>
<dbReference type="CDD" id="cd00093">
    <property type="entry name" value="HTH_XRE"/>
    <property type="match status" value="1"/>
</dbReference>
<evidence type="ECO:0000313" key="3">
    <source>
        <dbReference type="Proteomes" id="UP000274841"/>
    </source>
</evidence>
<sequence length="94" mass="10731">MTRRNEATEQEWSLYSQRFATTLRSVRERAGLSQEEVAYRSGLTRYTYQKYEKGESRPGNPANPTLRTLIAMAQVLAVSVDELIPDAPPDLRAR</sequence>
<dbReference type="AlphaFoldDB" id="A0A3S9WQQ1"/>
<dbReference type="GO" id="GO:0003677">
    <property type="term" value="F:DNA binding"/>
    <property type="evidence" value="ECO:0007669"/>
    <property type="project" value="InterPro"/>
</dbReference>
<accession>A0A3S9WQQ1</accession>
<feature type="domain" description="HTH cro/C1-type" evidence="1">
    <location>
        <begin position="23"/>
        <end position="83"/>
    </location>
</feature>
<dbReference type="InterPro" id="IPR001387">
    <property type="entry name" value="Cro/C1-type_HTH"/>
</dbReference>
<dbReference type="EMBL" id="CP031422">
    <property type="protein sequence ID" value="AZS42357.1"/>
    <property type="molecule type" value="Genomic_DNA"/>
</dbReference>
<dbReference type="Pfam" id="PF13560">
    <property type="entry name" value="HTH_31"/>
    <property type="match status" value="1"/>
</dbReference>
<dbReference type="SMART" id="SM00530">
    <property type="entry name" value="HTH_XRE"/>
    <property type="match status" value="1"/>
</dbReference>
<dbReference type="RefSeq" id="WP_127012854.1">
    <property type="nucleotide sequence ID" value="NZ_CP031422.1"/>
</dbReference>
<reference evidence="2 3" key="1">
    <citation type="submission" date="2018-08" db="EMBL/GenBank/DDBJ databases">
        <title>Microbacterium oxydans strain HG3.</title>
        <authorList>
            <person name="ORTET P."/>
        </authorList>
    </citation>
    <scope>NUCLEOTIDE SEQUENCE [LARGE SCALE GENOMIC DNA]</scope>
    <source>
        <strain evidence="2 3">HG3</strain>
    </source>
</reference>